<name>A0A1M7F719_9BACL</name>
<accession>A0A1M7F719</accession>
<dbReference type="AlphaFoldDB" id="A0A1M7F719"/>
<protein>
    <submittedName>
        <fullName evidence="2">YtkA-like</fullName>
    </submittedName>
</protein>
<evidence type="ECO:0000259" key="1">
    <source>
        <dbReference type="Pfam" id="PF13115"/>
    </source>
</evidence>
<evidence type="ECO:0000313" key="2">
    <source>
        <dbReference type="EMBL" id="SHL99851.1"/>
    </source>
</evidence>
<evidence type="ECO:0000313" key="3">
    <source>
        <dbReference type="Proteomes" id="UP000184206"/>
    </source>
</evidence>
<dbReference type="Gene3D" id="2.60.40.10">
    <property type="entry name" value="Immunoglobulins"/>
    <property type="match status" value="1"/>
</dbReference>
<gene>
    <name evidence="2" type="ORF">SAMN02745189_01358</name>
</gene>
<dbReference type="Pfam" id="PF13115">
    <property type="entry name" value="YtkA"/>
    <property type="match status" value="1"/>
</dbReference>
<reference evidence="2 3" key="1">
    <citation type="submission" date="2016-11" db="EMBL/GenBank/DDBJ databases">
        <authorList>
            <person name="Jaros S."/>
            <person name="Januszkiewicz K."/>
            <person name="Wedrychowicz H."/>
        </authorList>
    </citation>
    <scope>NUCLEOTIDE SEQUENCE [LARGE SCALE GENOMIC DNA]</scope>
    <source>
        <strain evidence="2 3">DSM 16010</strain>
    </source>
</reference>
<organism evidence="2 3">
    <name type="scientific">Lacicoccus alkaliphilus DSM 16010</name>
    <dbReference type="NCBI Taxonomy" id="1123231"/>
    <lineage>
        <taxon>Bacteria</taxon>
        <taxon>Bacillati</taxon>
        <taxon>Bacillota</taxon>
        <taxon>Bacilli</taxon>
        <taxon>Bacillales</taxon>
        <taxon>Salinicoccaceae</taxon>
        <taxon>Lacicoccus</taxon>
    </lineage>
</organism>
<dbReference type="STRING" id="1123231.SAMN02745189_01358"/>
<keyword evidence="3" id="KW-1185">Reference proteome</keyword>
<dbReference type="InterPro" id="IPR017868">
    <property type="entry name" value="Filamin/ABP280_repeat-like"/>
</dbReference>
<feature type="domain" description="YtkA-like" evidence="1">
    <location>
        <begin position="42"/>
        <end position="121"/>
    </location>
</feature>
<dbReference type="InterPro" id="IPR013783">
    <property type="entry name" value="Ig-like_fold"/>
</dbReference>
<dbReference type="EMBL" id="FRCF01000004">
    <property type="protein sequence ID" value="SHL99851.1"/>
    <property type="molecule type" value="Genomic_DNA"/>
</dbReference>
<proteinExistence type="predicted"/>
<dbReference type="InterPro" id="IPR032693">
    <property type="entry name" value="YtkA-like_dom"/>
</dbReference>
<sequence length="138" mass="15003">MQIKTLLLGAFASIILVGCGNGEESTGLGEMDHDAPESDEMRTLEVELATPDHIMAGDTEVLTAYVTSNDEDVTDADHVMFEIQDEGGDTVEEIEADHSGNGEYTVEYTFEEPGTYTVISHVDAYSLHTMPDSEVIVE</sequence>
<dbReference type="RefSeq" id="WP_072709683.1">
    <property type="nucleotide sequence ID" value="NZ_FRCF01000004.1"/>
</dbReference>
<dbReference type="OrthoDB" id="2679563at2"/>
<dbReference type="PROSITE" id="PS50194">
    <property type="entry name" value="FILAMIN_REPEAT"/>
    <property type="match status" value="1"/>
</dbReference>
<dbReference type="PROSITE" id="PS51257">
    <property type="entry name" value="PROKAR_LIPOPROTEIN"/>
    <property type="match status" value="1"/>
</dbReference>
<dbReference type="Proteomes" id="UP000184206">
    <property type="component" value="Unassembled WGS sequence"/>
</dbReference>